<feature type="region of interest" description="Disordered" evidence="5">
    <location>
        <begin position="1173"/>
        <end position="1301"/>
    </location>
</feature>
<dbReference type="eggNOG" id="KOG1906">
    <property type="taxonomic scope" value="Eukaryota"/>
</dbReference>
<dbReference type="PANTHER" id="PTHR23092">
    <property type="entry name" value="POLY(A) RNA POLYMERASE"/>
    <property type="match status" value="1"/>
</dbReference>
<feature type="region of interest" description="Disordered" evidence="5">
    <location>
        <begin position="646"/>
        <end position="668"/>
    </location>
</feature>
<evidence type="ECO:0000256" key="2">
    <source>
        <dbReference type="ARBA" id="ARBA00012388"/>
    </source>
</evidence>
<feature type="compositionally biased region" description="Polar residues" evidence="5">
    <location>
        <begin position="744"/>
        <end position="759"/>
    </location>
</feature>
<evidence type="ECO:0000259" key="6">
    <source>
        <dbReference type="Pfam" id="PF03828"/>
    </source>
</evidence>
<dbReference type="SUPFAM" id="SSF81301">
    <property type="entry name" value="Nucleotidyltransferase"/>
    <property type="match status" value="1"/>
</dbReference>
<feature type="compositionally biased region" description="Basic and acidic residues" evidence="5">
    <location>
        <begin position="1"/>
        <end position="11"/>
    </location>
</feature>
<dbReference type="Gene3D" id="3.30.460.10">
    <property type="entry name" value="Beta Polymerase, domain 2"/>
    <property type="match status" value="1"/>
</dbReference>
<dbReference type="GO" id="GO:0043634">
    <property type="term" value="P:polyadenylation-dependent ncRNA catabolic process"/>
    <property type="evidence" value="ECO:0007669"/>
    <property type="project" value="TreeGrafter"/>
</dbReference>
<dbReference type="Gene3D" id="1.10.1410.10">
    <property type="match status" value="1"/>
</dbReference>
<feature type="region of interest" description="Disordered" evidence="5">
    <location>
        <begin position="691"/>
        <end position="979"/>
    </location>
</feature>
<keyword evidence="3" id="KW-0479">Metal-binding</keyword>
<feature type="compositionally biased region" description="Low complexity" evidence="5">
    <location>
        <begin position="770"/>
        <end position="790"/>
    </location>
</feature>
<feature type="compositionally biased region" description="Low complexity" evidence="5">
    <location>
        <begin position="1264"/>
        <end position="1274"/>
    </location>
</feature>
<evidence type="ECO:0000256" key="1">
    <source>
        <dbReference type="ARBA" id="ARBA00008593"/>
    </source>
</evidence>
<dbReference type="CDD" id="cd05402">
    <property type="entry name" value="NT_PAP_TUTase"/>
    <property type="match status" value="1"/>
</dbReference>
<feature type="compositionally biased region" description="Polar residues" evidence="5">
    <location>
        <begin position="646"/>
        <end position="658"/>
    </location>
</feature>
<keyword evidence="9" id="KW-1185">Reference proteome</keyword>
<feature type="compositionally biased region" description="Low complexity" evidence="5">
    <location>
        <begin position="824"/>
        <end position="852"/>
    </location>
</feature>
<evidence type="ECO:0000256" key="4">
    <source>
        <dbReference type="ARBA" id="ARBA00022842"/>
    </source>
</evidence>
<feature type="compositionally biased region" description="Polar residues" evidence="5">
    <location>
        <begin position="967"/>
        <end position="978"/>
    </location>
</feature>
<dbReference type="Pfam" id="PF22600">
    <property type="entry name" value="MTPAP-like_central"/>
    <property type="match status" value="1"/>
</dbReference>
<dbReference type="GO" id="GO:0046872">
    <property type="term" value="F:metal ion binding"/>
    <property type="evidence" value="ECO:0007669"/>
    <property type="project" value="UniProtKB-KW"/>
</dbReference>
<proteinExistence type="inferred from homology"/>
<feature type="region of interest" description="Disordered" evidence="5">
    <location>
        <begin position="1502"/>
        <end position="1543"/>
    </location>
</feature>
<evidence type="ECO:0000256" key="5">
    <source>
        <dbReference type="SAM" id="MobiDB-lite"/>
    </source>
</evidence>
<dbReference type="InterPro" id="IPR045862">
    <property type="entry name" value="Trf4-like"/>
</dbReference>
<feature type="domain" description="PAP-associated" evidence="6">
    <location>
        <begin position="353"/>
        <end position="411"/>
    </location>
</feature>
<sequence length="1543" mass="167010">MQPRGAHKETARGSPASADQSQEGRRARRRKVKDKHEAEAGTEAEAGPSGANTPIETREKKKKKPAEKKRDNAFDETDFIPFTFSDPEEDVDERPSAREWDKGKGRASEREHAGRKRKSDEYERDDGYASKRQRVAAASRRAPWTADVDWESCTNVAEMLNRDVEAFVHYISPTPEEDEVRSLIVAQISRAVRERFSDAQVLPFGSYETKLYLPTGDIDLVIRSQTMTHMDKETILHTLANLVRRAGITDRVKIIAKAKVPIIKFVTSHGRFWVDISINQVNGVAAGKMIKQFLQELPALRSLVLVIKSFLAQRSMNEVYTGGLGSYSIVCLVISFLQMHPKIRRGEIDPSKNLGVLVMEFFELYGCYFNYNEVGISLREGGTFYNKRQRGWYDHGQSRLLSIEDPGDPSNDISRGSYNIAKVRATLAGAYSIMNTAAYLQASWISARRDRRRVRLGDDPTGEELSILAKVMGVTQETINHRRLVQEVFDRRTLHRMLGITPRADVVPGVPPASLNGKSSAAHKKSVQTAWEEADLAPASDHPAEEDEEEESRYRIDDRQDPPRKRRRLGRESDAHTIFTTDDEDAEDMGGYSLHVVDDEDSVSPAFCSRGSSAGAVLPIRSWSMSTTKPPIPPVNLKDRIAALQQRNAGSSQDQKQAAANPARATGSLRDKIASFEKQGAVPVPRGSFGLGALPVDDGSSRRRGELIGNRVPGLSRPVVPVPTHPSRATSPTGSPGRIRAASATIQSRASSRSVSPTISADGEADSIYPSPEAALEEAASPRSPRQSAAWHARRRSVSDIVAKFSLPPVAVEPLPEGQEESESSPSPVTVSPQLGDTSTGSSTAQSSTQQTPATDWEEPRPDPPSQPSLDIPTPSNATDPVDSSRGERDTQSQEEEPLPPADVPQPIADEPSSPVALPVETHTDSSPADPDLLPVSSDVSAAPETPLSNEAHQIDVSPPLPVAPSNEPNDSSDNTPLHHNVEATVSQEVAVVIEASSVAVHTSATSSPLPAEGESAIASAGSPSLKVPAPLKLEIQVTAESDESENQSLALDTHDAVIVTERPRVVTPIMTRAVLVPVSPISPSSSDEIPIAPTPTFVEPSLTPKTASGGSFRAVVHRKVTAGSKEIKESIAGSRAQPVNALRVAVEPPQSPGFTDLADLMADAALLELQLSAPGSPRKPPTSNTVPSTHPASALRNSAFPPRVEVTMSEQSHLSDDIPTSGDGHDTSSSEYNSPQEFPSIPVPRTPSPVHQQDLRLSRAVSDDPTTPVTSTPSKDRPRSRLLSDTPPPVPPKSPRPRYFSTILSRRPSTIKDSLMPMPGAYPRDSVCSESEEDSVFVATPPSSRLDNANSDAISVVSSTRSWKMPSKGLARATSFADRLWSKRNNRNTVVIASPGKQHLHVRRSQDSGPYSLNMDYPDDDRHLSANAAARPRKSETRLPLPQLELSPESARQRQPSGSSGDRPTSWVSISSSLGSGGLDSALFDAFPSVPDTVPAIRSDEYSDLLSHAPPSGIPGSLSSRSGQFPPPRSSSLHPKQRSAFL</sequence>
<dbReference type="SUPFAM" id="SSF81631">
    <property type="entry name" value="PAP/OAS1 substrate-binding domain"/>
    <property type="match status" value="1"/>
</dbReference>
<feature type="compositionally biased region" description="Low complexity" evidence="5">
    <location>
        <begin position="1440"/>
        <end position="1451"/>
    </location>
</feature>
<dbReference type="GO" id="GO:0005730">
    <property type="term" value="C:nucleolus"/>
    <property type="evidence" value="ECO:0007669"/>
    <property type="project" value="TreeGrafter"/>
</dbReference>
<dbReference type="Proteomes" id="UP000015241">
    <property type="component" value="Unassembled WGS sequence"/>
</dbReference>
<feature type="domain" description="Poly(A) RNA polymerase mitochondrial-like central palm" evidence="7">
    <location>
        <begin position="160"/>
        <end position="295"/>
    </location>
</feature>
<evidence type="ECO:0000259" key="7">
    <source>
        <dbReference type="Pfam" id="PF22600"/>
    </source>
</evidence>
<dbReference type="FunFam" id="1.10.1410.10:FF:000003">
    <property type="entry name" value="non-canonical poly(A) RNA polymerase PAPD7"/>
    <property type="match status" value="1"/>
</dbReference>
<evidence type="ECO:0000256" key="3">
    <source>
        <dbReference type="ARBA" id="ARBA00022723"/>
    </source>
</evidence>
<comment type="similarity">
    <text evidence="1">Belongs to the DNA polymerase type-B-like family.</text>
</comment>
<feature type="region of interest" description="Disordered" evidence="5">
    <location>
        <begin position="1"/>
        <end position="131"/>
    </location>
</feature>
<dbReference type="InterPro" id="IPR002058">
    <property type="entry name" value="PAP_assoc"/>
</dbReference>
<dbReference type="GO" id="GO:0031499">
    <property type="term" value="C:TRAMP complex"/>
    <property type="evidence" value="ECO:0007669"/>
    <property type="project" value="TreeGrafter"/>
</dbReference>
<dbReference type="HOGENOM" id="CLU_249345_0_0_1"/>
<dbReference type="EC" id="2.7.7.19" evidence="2"/>
<dbReference type="InParanoid" id="S8DN16"/>
<feature type="compositionally biased region" description="Basic and acidic residues" evidence="5">
    <location>
        <begin position="552"/>
        <end position="563"/>
    </location>
</feature>
<feature type="region of interest" description="Disordered" evidence="5">
    <location>
        <begin position="1397"/>
        <end position="1472"/>
    </location>
</feature>
<dbReference type="PANTHER" id="PTHR23092:SF15">
    <property type="entry name" value="INACTIVE NON-CANONICAL POLY(A) RNA POLYMERASE PROTEIN TRF4-2-RELATED"/>
    <property type="match status" value="1"/>
</dbReference>
<evidence type="ECO:0000313" key="9">
    <source>
        <dbReference type="Proteomes" id="UP000015241"/>
    </source>
</evidence>
<dbReference type="GO" id="GO:1990817">
    <property type="term" value="F:poly(A) RNA polymerase activity"/>
    <property type="evidence" value="ECO:0007669"/>
    <property type="project" value="UniProtKB-EC"/>
</dbReference>
<evidence type="ECO:0000313" key="8">
    <source>
        <dbReference type="EMBL" id="EPS94771.1"/>
    </source>
</evidence>
<dbReference type="EMBL" id="KE504223">
    <property type="protein sequence ID" value="EPS94771.1"/>
    <property type="molecule type" value="Genomic_DNA"/>
</dbReference>
<feature type="compositionally biased region" description="Basic and acidic residues" evidence="5">
    <location>
        <begin position="883"/>
        <end position="892"/>
    </location>
</feature>
<dbReference type="InterPro" id="IPR043519">
    <property type="entry name" value="NT_sf"/>
</dbReference>
<dbReference type="GO" id="GO:0010605">
    <property type="term" value="P:negative regulation of macromolecule metabolic process"/>
    <property type="evidence" value="ECO:0007669"/>
    <property type="project" value="UniProtKB-ARBA"/>
</dbReference>
<feature type="region of interest" description="Disordered" evidence="5">
    <location>
        <begin position="503"/>
        <end position="588"/>
    </location>
</feature>
<dbReference type="STRING" id="743788.S8DN16"/>
<protein>
    <recommendedName>
        <fullName evidence="2">polynucleotide adenylyltransferase</fullName>
        <ecNumber evidence="2">2.7.7.19</ecNumber>
    </recommendedName>
</protein>
<feature type="compositionally biased region" description="Polar residues" evidence="5">
    <location>
        <begin position="1182"/>
        <end position="1192"/>
    </location>
</feature>
<dbReference type="GO" id="GO:0031123">
    <property type="term" value="P:RNA 3'-end processing"/>
    <property type="evidence" value="ECO:0007669"/>
    <property type="project" value="TreeGrafter"/>
</dbReference>
<feature type="compositionally biased region" description="Polar residues" evidence="5">
    <location>
        <begin position="1454"/>
        <end position="1464"/>
    </location>
</feature>
<dbReference type="Pfam" id="PF03828">
    <property type="entry name" value="PAP_assoc"/>
    <property type="match status" value="1"/>
</dbReference>
<feature type="compositionally biased region" description="Basic and acidic residues" evidence="5">
    <location>
        <begin position="93"/>
        <end position="129"/>
    </location>
</feature>
<keyword evidence="4" id="KW-0460">Magnesium</keyword>
<reference evidence="8 9" key="1">
    <citation type="journal article" date="2012" name="Science">
        <title>The Paleozoic origin of enzymatic lignin decomposition reconstructed from 31 fungal genomes.</title>
        <authorList>
            <person name="Floudas D."/>
            <person name="Binder M."/>
            <person name="Riley R."/>
            <person name="Barry K."/>
            <person name="Blanchette R.A."/>
            <person name="Henrissat B."/>
            <person name="Martinez A.T."/>
            <person name="Otillar R."/>
            <person name="Spatafora J.W."/>
            <person name="Yadav J.S."/>
            <person name="Aerts A."/>
            <person name="Benoit I."/>
            <person name="Boyd A."/>
            <person name="Carlson A."/>
            <person name="Copeland A."/>
            <person name="Coutinho P.M."/>
            <person name="de Vries R.P."/>
            <person name="Ferreira P."/>
            <person name="Findley K."/>
            <person name="Foster B."/>
            <person name="Gaskell J."/>
            <person name="Glotzer D."/>
            <person name="Gorecki P."/>
            <person name="Heitman J."/>
            <person name="Hesse C."/>
            <person name="Hori C."/>
            <person name="Igarashi K."/>
            <person name="Jurgens J.A."/>
            <person name="Kallen N."/>
            <person name="Kersten P."/>
            <person name="Kohler A."/>
            <person name="Kuees U."/>
            <person name="Kumar T.K.A."/>
            <person name="Kuo A."/>
            <person name="LaButti K."/>
            <person name="Larrondo L.F."/>
            <person name="Lindquist E."/>
            <person name="Ling A."/>
            <person name="Lombard V."/>
            <person name="Lucas S."/>
            <person name="Lundell T."/>
            <person name="Martin R."/>
            <person name="McLaughlin D.J."/>
            <person name="Morgenstern I."/>
            <person name="Morin E."/>
            <person name="Murat C."/>
            <person name="Nagy L.G."/>
            <person name="Nolan M."/>
            <person name="Ohm R.A."/>
            <person name="Patyshakuliyeva A."/>
            <person name="Rokas A."/>
            <person name="Ruiz-Duenas F.J."/>
            <person name="Sabat G."/>
            <person name="Salamov A."/>
            <person name="Samejima M."/>
            <person name="Schmutz J."/>
            <person name="Slot J.C."/>
            <person name="St John F."/>
            <person name="Stenlid J."/>
            <person name="Sun H."/>
            <person name="Sun S."/>
            <person name="Syed K."/>
            <person name="Tsang A."/>
            <person name="Wiebenga A."/>
            <person name="Young D."/>
            <person name="Pisabarro A."/>
            <person name="Eastwood D.C."/>
            <person name="Martin F."/>
            <person name="Cullen D."/>
            <person name="Grigoriev I.V."/>
            <person name="Hibbett D.S."/>
        </authorList>
    </citation>
    <scope>NUCLEOTIDE SEQUENCE</scope>
    <source>
        <strain evidence="9">FP-58527</strain>
    </source>
</reference>
<dbReference type="GO" id="GO:0003729">
    <property type="term" value="F:mRNA binding"/>
    <property type="evidence" value="ECO:0007669"/>
    <property type="project" value="TreeGrafter"/>
</dbReference>
<organism evidence="8 9">
    <name type="scientific">Fomitopsis schrenkii</name>
    <name type="common">Brown rot fungus</name>
    <dbReference type="NCBI Taxonomy" id="2126942"/>
    <lineage>
        <taxon>Eukaryota</taxon>
        <taxon>Fungi</taxon>
        <taxon>Dikarya</taxon>
        <taxon>Basidiomycota</taxon>
        <taxon>Agaricomycotina</taxon>
        <taxon>Agaricomycetes</taxon>
        <taxon>Polyporales</taxon>
        <taxon>Fomitopsis</taxon>
    </lineage>
</organism>
<gene>
    <name evidence="8" type="ORF">FOMPIDRAFT_90611</name>
</gene>
<accession>S8DN16</accession>
<dbReference type="InterPro" id="IPR054708">
    <property type="entry name" value="MTPAP-like_central"/>
</dbReference>
<dbReference type="OrthoDB" id="273917at2759"/>
<name>S8DN16_FOMSC</name>